<dbReference type="GO" id="GO:0008409">
    <property type="term" value="F:5'-3' exonuclease activity"/>
    <property type="evidence" value="ECO:0007669"/>
    <property type="project" value="InterPro"/>
</dbReference>
<dbReference type="PANTHER" id="PTHR30255">
    <property type="entry name" value="SINGLE-STRANDED-DNA-SPECIFIC EXONUCLEASE RECJ"/>
    <property type="match status" value="1"/>
</dbReference>
<comment type="caution">
    <text evidence="9">The sequence shown here is derived from an EMBL/GenBank/DDBJ whole genome shotgun (WGS) entry which is preliminary data.</text>
</comment>
<dbReference type="Gene3D" id="3.90.1640.30">
    <property type="match status" value="1"/>
</dbReference>
<dbReference type="InterPro" id="IPR038763">
    <property type="entry name" value="DHH_sf"/>
</dbReference>
<evidence type="ECO:0000256" key="5">
    <source>
        <dbReference type="ARBA" id="ARBA00022839"/>
    </source>
</evidence>
<dbReference type="Proteomes" id="UP000482487">
    <property type="component" value="Unassembled WGS sequence"/>
</dbReference>
<dbReference type="InterPro" id="IPR001667">
    <property type="entry name" value="DDH_dom"/>
</dbReference>
<dbReference type="InterPro" id="IPR004610">
    <property type="entry name" value="RecJ"/>
</dbReference>
<dbReference type="InterPro" id="IPR041122">
    <property type="entry name" value="RecJ_OB"/>
</dbReference>
<feature type="domain" description="DHHA1" evidence="7">
    <location>
        <begin position="354"/>
        <end position="441"/>
    </location>
</feature>
<dbReference type="GO" id="GO:0006281">
    <property type="term" value="P:DNA repair"/>
    <property type="evidence" value="ECO:0007669"/>
    <property type="project" value="InterPro"/>
</dbReference>
<accession>A0A7C9IUA7</accession>
<evidence type="ECO:0000256" key="2">
    <source>
        <dbReference type="ARBA" id="ARBA00019841"/>
    </source>
</evidence>
<name>A0A7C9IUA7_9BACT</name>
<dbReference type="Gene3D" id="3.10.310.30">
    <property type="match status" value="1"/>
</dbReference>
<evidence type="ECO:0000256" key="4">
    <source>
        <dbReference type="ARBA" id="ARBA00022801"/>
    </source>
</evidence>
<feature type="domain" description="RecJ OB" evidence="8">
    <location>
        <begin position="456"/>
        <end position="562"/>
    </location>
</feature>
<dbReference type="InterPro" id="IPR051673">
    <property type="entry name" value="SSDNA_exonuclease_RecJ"/>
</dbReference>
<dbReference type="Pfam" id="PF01368">
    <property type="entry name" value="DHH"/>
    <property type="match status" value="1"/>
</dbReference>
<keyword evidence="10" id="KW-1185">Reference proteome</keyword>
<evidence type="ECO:0000313" key="10">
    <source>
        <dbReference type="Proteomes" id="UP000482487"/>
    </source>
</evidence>
<dbReference type="Pfam" id="PF17768">
    <property type="entry name" value="RecJ_OB"/>
    <property type="match status" value="1"/>
</dbReference>
<evidence type="ECO:0000259" key="6">
    <source>
        <dbReference type="Pfam" id="PF01368"/>
    </source>
</evidence>
<dbReference type="InterPro" id="IPR003156">
    <property type="entry name" value="DHHA1_dom"/>
</dbReference>
<sequence length="570" mass="59439">MPKKWIFPDNGPADRLADALADALGISPTIAGLLARRGLTTAQDMDRYLSPGLRHLMRPDEIPGLTAAAGLLAKALAEGRTVAIWGDYDVDGITGTALLVDFLGEHGIVPLWRLPVRAAEGYGLNTGGIEELAAAGAEVLVTVDCGITAVAEVARAKELGLTVIVTDHHLPGPALPAADALVNPKLADGPGTDLAGVGVAFFLAAALNRLLPGEPSDVRRLLDLVALGTLADVVPLRGPNRILAKNGLLLLGEARRPGIHALKEVSGHNPKAALGASQVTFGLAPRINAAGRMGRPDAALALLLATDLDVARPLAADLDAENTRRRAEEDAILAEAMTQAEAAPGRFGLTLFAPHWHQGVIGIVASRVAEARYRPTLILTDDPAKGRLKGSGRSIAECDLHALLEEIANDLHSFGGHKMAAGLSLDPANLARVTERFDAAASRALGASVPQPSLRLDGELSFGAVTATLIRELGLLEPYGCGNPEPVFASPPVAVQSRRTFGENHVALVLRDAAAGVTLKAKAWRMAAAIGQETAGATVRVAYSPKISYFSGVPEIELRLRDLSGTLDCG</sequence>
<organism evidence="9 10">
    <name type="scientific">Solidesulfovibrio aerotolerans</name>
    <dbReference type="NCBI Taxonomy" id="295255"/>
    <lineage>
        <taxon>Bacteria</taxon>
        <taxon>Pseudomonadati</taxon>
        <taxon>Thermodesulfobacteriota</taxon>
        <taxon>Desulfovibrionia</taxon>
        <taxon>Desulfovibrionales</taxon>
        <taxon>Desulfovibrionaceae</taxon>
        <taxon>Solidesulfovibrio</taxon>
    </lineage>
</organism>
<evidence type="ECO:0000313" key="9">
    <source>
        <dbReference type="EMBL" id="MYL83360.1"/>
    </source>
</evidence>
<protein>
    <recommendedName>
        <fullName evidence="2">Single-stranded-DNA-specific exonuclease RecJ</fullName>
    </recommendedName>
</protein>
<evidence type="ECO:0000259" key="7">
    <source>
        <dbReference type="Pfam" id="PF02272"/>
    </source>
</evidence>
<dbReference type="OrthoDB" id="9809852at2"/>
<keyword evidence="4" id="KW-0378">Hydrolase</keyword>
<dbReference type="EMBL" id="WVUD01000013">
    <property type="protein sequence ID" value="MYL83360.1"/>
    <property type="molecule type" value="Genomic_DNA"/>
</dbReference>
<feature type="domain" description="DDH" evidence="6">
    <location>
        <begin position="82"/>
        <end position="229"/>
    </location>
</feature>
<evidence type="ECO:0000256" key="3">
    <source>
        <dbReference type="ARBA" id="ARBA00022722"/>
    </source>
</evidence>
<keyword evidence="3" id="KW-0540">Nuclease</keyword>
<comment type="similarity">
    <text evidence="1">Belongs to the RecJ family.</text>
</comment>
<dbReference type="GO" id="GO:0003676">
    <property type="term" value="F:nucleic acid binding"/>
    <property type="evidence" value="ECO:0007669"/>
    <property type="project" value="InterPro"/>
</dbReference>
<dbReference type="NCBIfam" id="TIGR00644">
    <property type="entry name" value="recJ"/>
    <property type="match status" value="1"/>
</dbReference>
<gene>
    <name evidence="9" type="primary">recJ</name>
    <name evidence="9" type="ORF">GTA51_09500</name>
</gene>
<dbReference type="RefSeq" id="WP_160960560.1">
    <property type="nucleotide sequence ID" value="NZ_WVUD01000013.1"/>
</dbReference>
<dbReference type="Pfam" id="PF02272">
    <property type="entry name" value="DHHA1"/>
    <property type="match status" value="1"/>
</dbReference>
<dbReference type="PANTHER" id="PTHR30255:SF2">
    <property type="entry name" value="SINGLE-STRANDED-DNA-SPECIFIC EXONUCLEASE RECJ"/>
    <property type="match status" value="1"/>
</dbReference>
<keyword evidence="5 9" id="KW-0269">Exonuclease</keyword>
<dbReference type="GO" id="GO:0006310">
    <property type="term" value="P:DNA recombination"/>
    <property type="evidence" value="ECO:0007669"/>
    <property type="project" value="InterPro"/>
</dbReference>
<dbReference type="SUPFAM" id="SSF64182">
    <property type="entry name" value="DHH phosphoesterases"/>
    <property type="match status" value="1"/>
</dbReference>
<evidence type="ECO:0000259" key="8">
    <source>
        <dbReference type="Pfam" id="PF17768"/>
    </source>
</evidence>
<dbReference type="AlphaFoldDB" id="A0A7C9IUA7"/>
<proteinExistence type="inferred from homology"/>
<evidence type="ECO:0000256" key="1">
    <source>
        <dbReference type="ARBA" id="ARBA00005915"/>
    </source>
</evidence>
<reference evidence="9 10" key="1">
    <citation type="submission" date="2020-01" db="EMBL/GenBank/DDBJ databases">
        <title>Genome sequence of Desulfovibrio aerotolerans DSM 16695(T).</title>
        <authorList>
            <person name="Karnachuk O."/>
            <person name="Avakyan M."/>
            <person name="Mardanov A."/>
            <person name="Kadnikov V."/>
            <person name="Ravin N."/>
        </authorList>
    </citation>
    <scope>NUCLEOTIDE SEQUENCE [LARGE SCALE GENOMIC DNA]</scope>
    <source>
        <strain evidence="9 10">DSM 16695</strain>
    </source>
</reference>